<gene>
    <name evidence="2" type="ORF">JOF48_002239</name>
</gene>
<evidence type="ECO:0000259" key="1">
    <source>
        <dbReference type="PROSITE" id="PS50846"/>
    </source>
</evidence>
<dbReference type="CDD" id="cd00371">
    <property type="entry name" value="HMA"/>
    <property type="match status" value="1"/>
</dbReference>
<name>A0ABS4YX99_9MICC</name>
<dbReference type="RefSeq" id="WP_209680722.1">
    <property type="nucleotide sequence ID" value="NZ_JAGIOI010000001.1"/>
</dbReference>
<reference evidence="2 3" key="1">
    <citation type="submission" date="2021-03" db="EMBL/GenBank/DDBJ databases">
        <title>Sequencing the genomes of 1000 actinobacteria strains.</title>
        <authorList>
            <person name="Klenk H.-P."/>
        </authorList>
    </citation>
    <scope>NUCLEOTIDE SEQUENCE [LARGE SCALE GENOMIC DNA]</scope>
    <source>
        <strain evidence="2 3">DSM 16005</strain>
    </source>
</reference>
<dbReference type="SUPFAM" id="SSF55008">
    <property type="entry name" value="HMA, heavy metal-associated domain"/>
    <property type="match status" value="1"/>
</dbReference>
<evidence type="ECO:0000313" key="3">
    <source>
        <dbReference type="Proteomes" id="UP000711614"/>
    </source>
</evidence>
<dbReference type="InterPro" id="IPR006121">
    <property type="entry name" value="HMA_dom"/>
</dbReference>
<proteinExistence type="predicted"/>
<dbReference type="Proteomes" id="UP000711614">
    <property type="component" value="Unassembled WGS sequence"/>
</dbReference>
<protein>
    <submittedName>
        <fullName evidence="2">Copper chaperone CopZ</fullName>
    </submittedName>
</protein>
<dbReference type="InterPro" id="IPR036163">
    <property type="entry name" value="HMA_dom_sf"/>
</dbReference>
<dbReference type="EMBL" id="JAGIOI010000001">
    <property type="protein sequence ID" value="MBP2413440.1"/>
    <property type="molecule type" value="Genomic_DNA"/>
</dbReference>
<dbReference type="Pfam" id="PF00403">
    <property type="entry name" value="HMA"/>
    <property type="match status" value="1"/>
</dbReference>
<evidence type="ECO:0000313" key="2">
    <source>
        <dbReference type="EMBL" id="MBP2413440.1"/>
    </source>
</evidence>
<dbReference type="PROSITE" id="PS50846">
    <property type="entry name" value="HMA_2"/>
    <property type="match status" value="1"/>
</dbReference>
<accession>A0ABS4YX99</accession>
<dbReference type="Gene3D" id="3.30.70.100">
    <property type="match status" value="1"/>
</dbReference>
<comment type="caution">
    <text evidence="2">The sequence shown here is derived from an EMBL/GenBank/DDBJ whole genome shotgun (WGS) entry which is preliminary data.</text>
</comment>
<keyword evidence="3" id="KW-1185">Reference proteome</keyword>
<organism evidence="2 3">
    <name type="scientific">Arthrobacter stackebrandtii</name>
    <dbReference type="NCBI Taxonomy" id="272161"/>
    <lineage>
        <taxon>Bacteria</taxon>
        <taxon>Bacillati</taxon>
        <taxon>Actinomycetota</taxon>
        <taxon>Actinomycetes</taxon>
        <taxon>Micrococcales</taxon>
        <taxon>Micrococcaceae</taxon>
        <taxon>Arthrobacter</taxon>
    </lineage>
</organism>
<feature type="domain" description="HMA" evidence="1">
    <location>
        <begin position="2"/>
        <end position="68"/>
    </location>
</feature>
<sequence>MRTAKFETEPFTCPSCITKIEGVVGKMDGVAETKVLFNSGKVKVTFDDGLVTAEAIAKAITGLGYPVLRHKVAA</sequence>